<reference evidence="3 4" key="1">
    <citation type="submission" date="2020-06" db="EMBL/GenBank/DDBJ databases">
        <authorList>
            <person name="Li R."/>
            <person name="Bekaert M."/>
        </authorList>
    </citation>
    <scope>NUCLEOTIDE SEQUENCE [LARGE SCALE GENOMIC DNA]</scope>
    <source>
        <strain evidence="4">wild</strain>
    </source>
</reference>
<evidence type="ECO:0000313" key="4">
    <source>
        <dbReference type="Proteomes" id="UP000507470"/>
    </source>
</evidence>
<dbReference type="Proteomes" id="UP000507470">
    <property type="component" value="Unassembled WGS sequence"/>
</dbReference>
<feature type="region of interest" description="Disordered" evidence="1">
    <location>
        <begin position="1"/>
        <end position="62"/>
    </location>
</feature>
<organism evidence="3 4">
    <name type="scientific">Mytilus coruscus</name>
    <name type="common">Sea mussel</name>
    <dbReference type="NCBI Taxonomy" id="42192"/>
    <lineage>
        <taxon>Eukaryota</taxon>
        <taxon>Metazoa</taxon>
        <taxon>Spiralia</taxon>
        <taxon>Lophotrochozoa</taxon>
        <taxon>Mollusca</taxon>
        <taxon>Bivalvia</taxon>
        <taxon>Autobranchia</taxon>
        <taxon>Pteriomorphia</taxon>
        <taxon>Mytilida</taxon>
        <taxon>Mytiloidea</taxon>
        <taxon>Mytilidae</taxon>
        <taxon>Mytilinae</taxon>
        <taxon>Mytilus</taxon>
    </lineage>
</organism>
<dbReference type="InterPro" id="IPR003323">
    <property type="entry name" value="OTU_dom"/>
</dbReference>
<dbReference type="Pfam" id="PF02338">
    <property type="entry name" value="OTU"/>
    <property type="match status" value="1"/>
</dbReference>
<name>A0A6J7ZYI9_MYTCO</name>
<protein>
    <recommendedName>
        <fullName evidence="2">OTU domain-containing protein</fullName>
    </recommendedName>
</protein>
<dbReference type="OrthoDB" id="6160306at2759"/>
<dbReference type="AlphaFoldDB" id="A0A6J7ZYI9"/>
<keyword evidence="4" id="KW-1185">Reference proteome</keyword>
<gene>
    <name evidence="3" type="ORF">MCOR_1598</name>
</gene>
<feature type="compositionally biased region" description="Basic and acidic residues" evidence="1">
    <location>
        <begin position="19"/>
        <end position="31"/>
    </location>
</feature>
<sequence length="234" mass="26336">MSAFKQNGHGLSQKQMPASREDGSQHQKEMTLNKTPTSFHRNRCQHPKKTNTSIQRKTDASIQRRWMPASKGNALNDQKKSLQPFNHSYTVSNKPTSIIDITSQSHLRQCNLSHLGEPYEVTGNGSCLFNAVSFALCGSEDLSTELKYRTCIEMVSRKDFYTSLPIAKNIIWVSPNYITSTFECASKHGWSSTWTLLALAQVICIPIKSVYPPLNGENDLSFKTLNSNPSQLHR</sequence>
<dbReference type="SUPFAM" id="SSF54001">
    <property type="entry name" value="Cysteine proteinases"/>
    <property type="match status" value="1"/>
</dbReference>
<dbReference type="Gene3D" id="3.90.70.80">
    <property type="match status" value="1"/>
</dbReference>
<evidence type="ECO:0000313" key="3">
    <source>
        <dbReference type="EMBL" id="CAC5358288.1"/>
    </source>
</evidence>
<proteinExistence type="predicted"/>
<dbReference type="InterPro" id="IPR038765">
    <property type="entry name" value="Papain-like_cys_pep_sf"/>
</dbReference>
<evidence type="ECO:0000259" key="2">
    <source>
        <dbReference type="Pfam" id="PF02338"/>
    </source>
</evidence>
<dbReference type="EMBL" id="CACVKT020000339">
    <property type="protein sequence ID" value="CAC5358288.1"/>
    <property type="molecule type" value="Genomic_DNA"/>
</dbReference>
<accession>A0A6J7ZYI9</accession>
<feature type="compositionally biased region" description="Basic residues" evidence="1">
    <location>
        <begin position="40"/>
        <end position="49"/>
    </location>
</feature>
<evidence type="ECO:0000256" key="1">
    <source>
        <dbReference type="SAM" id="MobiDB-lite"/>
    </source>
</evidence>
<feature type="domain" description="OTU" evidence="2">
    <location>
        <begin position="123"/>
        <end position="218"/>
    </location>
</feature>